<dbReference type="InterPro" id="IPR051321">
    <property type="entry name" value="PHA/PHB_synthase"/>
</dbReference>
<gene>
    <name evidence="1" type="ORF">K6T79_13720</name>
</gene>
<protein>
    <submittedName>
        <fullName evidence="1">Alpha/beta fold hydrolase</fullName>
    </submittedName>
</protein>
<dbReference type="PANTHER" id="PTHR36837">
    <property type="entry name" value="POLY(3-HYDROXYALKANOATE) POLYMERASE SUBUNIT PHAC"/>
    <property type="match status" value="1"/>
</dbReference>
<dbReference type="RefSeq" id="WP_329782010.1">
    <property type="nucleotide sequence ID" value="NZ_JAYJJR010000008.1"/>
</dbReference>
<organism evidence="1 2">
    <name type="scientific">[Mycobacterium] crassicus</name>
    <dbReference type="NCBI Taxonomy" id="2872309"/>
    <lineage>
        <taxon>Bacteria</taxon>
        <taxon>Bacillati</taxon>
        <taxon>Actinomycetota</taxon>
        <taxon>Actinomycetes</taxon>
        <taxon>Mycobacteriales</taxon>
        <taxon>Mycobacteriaceae</taxon>
        <taxon>Mycolicibacter</taxon>
    </lineage>
</organism>
<dbReference type="GO" id="GO:0016787">
    <property type="term" value="F:hydrolase activity"/>
    <property type="evidence" value="ECO:0007669"/>
    <property type="project" value="UniProtKB-KW"/>
</dbReference>
<dbReference type="InterPro" id="IPR029058">
    <property type="entry name" value="AB_hydrolase_fold"/>
</dbReference>
<reference evidence="1 2" key="1">
    <citation type="submission" date="2023-12" db="EMBL/GenBank/DDBJ databases">
        <title>Description of new species of Mycobacterium terrae complex isolated from sewage at the Sao Paulo Zoological Park Foundation in Brazil.</title>
        <authorList>
            <person name="Romagnoli C.L."/>
            <person name="Conceicao E.C."/>
            <person name="Machado E."/>
            <person name="Barreto L.B.P.F."/>
            <person name="Sharma A."/>
            <person name="Silva N.M."/>
            <person name="Marques L.E."/>
            <person name="Juliana M.A."/>
            <person name="Lourenco M.C.S."/>
            <person name="Digiampietri L.A."/>
            <person name="Suffys P.N."/>
            <person name="Viana-Niero C."/>
        </authorList>
    </citation>
    <scope>NUCLEOTIDE SEQUENCE [LARGE SCALE GENOMIC DNA]</scope>
    <source>
        <strain evidence="1 2">MYC098</strain>
    </source>
</reference>
<sequence>MRTHTALGRTWQDSLAEGGIVNTYARMPAQLSMAFAVGAARFMISAVERSAAPTDMFNSVNDWVQSAFVRKPPTWTTEHDITREWPIARLRDFSQNPESTTVPVLLLPPQAGHDSCVVDFADGQSQIQTIQAAGFGRVAALDWIGATQETKDTTIEDYVAVVREATDLLGGRVNLVGDCQGGWLGAIYAAMYPETVHTLTIAGAPINTKRGKAQAQQWLTLMSPNRGVTAHRMMVARNGGIWPGQYQLAGFKAMEPAGEFQRLTQLFGDAHEREQLAHYAKFADWFEHTQDLSGSFYLWVVKHIFARNELAKGTLRVAGETVDLGRIDCPIYMIAGDRDHITPAEQVWALEEYVSTPSEDVTRRLASAGHLGLFMGRHALQDHWAPVLADIAHRS</sequence>
<dbReference type="PANTHER" id="PTHR36837:SF2">
    <property type="entry name" value="POLY(3-HYDROXYALKANOATE) POLYMERASE SUBUNIT PHAC"/>
    <property type="match status" value="1"/>
</dbReference>
<evidence type="ECO:0000313" key="2">
    <source>
        <dbReference type="Proteomes" id="UP001299596"/>
    </source>
</evidence>
<evidence type="ECO:0000313" key="1">
    <source>
        <dbReference type="EMBL" id="MEB3022103.1"/>
    </source>
</evidence>
<proteinExistence type="predicted"/>
<dbReference type="EMBL" id="JAYJJR010000008">
    <property type="protein sequence ID" value="MEB3022103.1"/>
    <property type="molecule type" value="Genomic_DNA"/>
</dbReference>
<dbReference type="InterPro" id="IPR024501">
    <property type="entry name" value="DUF3141"/>
</dbReference>
<dbReference type="Proteomes" id="UP001299596">
    <property type="component" value="Unassembled WGS sequence"/>
</dbReference>
<dbReference type="Pfam" id="PF11339">
    <property type="entry name" value="DUF3141"/>
    <property type="match status" value="1"/>
</dbReference>
<accession>A0ABU5XII4</accession>
<keyword evidence="1" id="KW-0378">Hydrolase</keyword>
<dbReference type="Gene3D" id="3.40.50.1820">
    <property type="entry name" value="alpha/beta hydrolase"/>
    <property type="match status" value="1"/>
</dbReference>
<dbReference type="SUPFAM" id="SSF53474">
    <property type="entry name" value="alpha/beta-Hydrolases"/>
    <property type="match status" value="1"/>
</dbReference>
<keyword evidence="2" id="KW-1185">Reference proteome</keyword>
<name>A0ABU5XII4_9MYCO</name>
<comment type="caution">
    <text evidence="1">The sequence shown here is derived from an EMBL/GenBank/DDBJ whole genome shotgun (WGS) entry which is preliminary data.</text>
</comment>